<accession>A0A370I5U9</accession>
<dbReference type="Proteomes" id="UP000254869">
    <property type="component" value="Unassembled WGS sequence"/>
</dbReference>
<dbReference type="AlphaFoldDB" id="A0A370I5U9"/>
<proteinExistence type="predicted"/>
<dbReference type="InterPro" id="IPR029063">
    <property type="entry name" value="SAM-dependent_MTases_sf"/>
</dbReference>
<keyword evidence="2" id="KW-0808">Transferase</keyword>
<dbReference type="GO" id="GO:0008757">
    <property type="term" value="F:S-adenosylmethionine-dependent methyltransferase activity"/>
    <property type="evidence" value="ECO:0007669"/>
    <property type="project" value="InterPro"/>
</dbReference>
<protein>
    <submittedName>
        <fullName evidence="2">Methyltransferase family protein</fullName>
    </submittedName>
</protein>
<dbReference type="EMBL" id="QQBC01000007">
    <property type="protein sequence ID" value="RDI64694.1"/>
    <property type="molecule type" value="Genomic_DNA"/>
</dbReference>
<keyword evidence="2" id="KW-0489">Methyltransferase</keyword>
<dbReference type="InterPro" id="IPR050508">
    <property type="entry name" value="Methyltransf_Superfamily"/>
</dbReference>
<evidence type="ECO:0000313" key="2">
    <source>
        <dbReference type="EMBL" id="RDI64694.1"/>
    </source>
</evidence>
<evidence type="ECO:0000313" key="3">
    <source>
        <dbReference type="Proteomes" id="UP000254869"/>
    </source>
</evidence>
<dbReference type="CDD" id="cd02440">
    <property type="entry name" value="AdoMet_MTases"/>
    <property type="match status" value="1"/>
</dbReference>
<name>A0A370I5U9_9NOCA</name>
<dbReference type="GO" id="GO:0032259">
    <property type="term" value="P:methylation"/>
    <property type="evidence" value="ECO:0007669"/>
    <property type="project" value="UniProtKB-KW"/>
</dbReference>
<sequence>MAMAMNLLHRWLCSSARWEKTSATQIIPWVLDEVELGDATLEIGPGYGANIRALRERTPELTGVEIDPALAARLRDRHAGRIRVIDGDGAAMPLPDREFSAVVSFTMLHHVPTPTLQDAVFAEAFRVLRSGGVFAGSDGLDRFAFRLVHLGDTCVPVPPATLPERLTRAGFTDVKVESGVGSFRFSARRP</sequence>
<gene>
    <name evidence="2" type="ORF">DFR76_10769</name>
</gene>
<dbReference type="PANTHER" id="PTHR42912:SF93">
    <property type="entry name" value="N6-ADENOSINE-METHYLTRANSFERASE TMT1A"/>
    <property type="match status" value="1"/>
</dbReference>
<dbReference type="PANTHER" id="PTHR42912">
    <property type="entry name" value="METHYLTRANSFERASE"/>
    <property type="match status" value="1"/>
</dbReference>
<reference evidence="2 3" key="1">
    <citation type="submission" date="2018-07" db="EMBL/GenBank/DDBJ databases">
        <title>Genomic Encyclopedia of Type Strains, Phase IV (KMG-IV): sequencing the most valuable type-strain genomes for metagenomic binning, comparative biology and taxonomic classification.</title>
        <authorList>
            <person name="Goeker M."/>
        </authorList>
    </citation>
    <scope>NUCLEOTIDE SEQUENCE [LARGE SCALE GENOMIC DNA]</scope>
    <source>
        <strain evidence="2 3">DSM 44290</strain>
    </source>
</reference>
<evidence type="ECO:0000259" key="1">
    <source>
        <dbReference type="Pfam" id="PF08241"/>
    </source>
</evidence>
<dbReference type="Gene3D" id="3.40.50.150">
    <property type="entry name" value="Vaccinia Virus protein VP39"/>
    <property type="match status" value="1"/>
</dbReference>
<dbReference type="STRING" id="1210086.GCA_001613105_02506"/>
<dbReference type="SUPFAM" id="SSF53335">
    <property type="entry name" value="S-adenosyl-L-methionine-dependent methyltransferases"/>
    <property type="match status" value="1"/>
</dbReference>
<comment type="caution">
    <text evidence="2">The sequence shown here is derived from an EMBL/GenBank/DDBJ whole genome shotgun (WGS) entry which is preliminary data.</text>
</comment>
<dbReference type="Pfam" id="PF08241">
    <property type="entry name" value="Methyltransf_11"/>
    <property type="match status" value="1"/>
</dbReference>
<feature type="domain" description="Methyltransferase type 11" evidence="1">
    <location>
        <begin position="41"/>
        <end position="135"/>
    </location>
</feature>
<keyword evidence="3" id="KW-1185">Reference proteome</keyword>
<organism evidence="2 3">
    <name type="scientific">Nocardia pseudobrasiliensis</name>
    <dbReference type="NCBI Taxonomy" id="45979"/>
    <lineage>
        <taxon>Bacteria</taxon>
        <taxon>Bacillati</taxon>
        <taxon>Actinomycetota</taxon>
        <taxon>Actinomycetes</taxon>
        <taxon>Mycobacteriales</taxon>
        <taxon>Nocardiaceae</taxon>
        <taxon>Nocardia</taxon>
    </lineage>
</organism>
<dbReference type="InterPro" id="IPR013216">
    <property type="entry name" value="Methyltransf_11"/>
</dbReference>